<gene>
    <name evidence="1" type="ORF">THSYN_30425</name>
</gene>
<keyword evidence="2" id="KW-1185">Reference proteome</keyword>
<geneLocation type="plasmid" evidence="2">
    <name>pts417</name>
</geneLocation>
<evidence type="ECO:0000313" key="1">
    <source>
        <dbReference type="EMBL" id="AUB85227.1"/>
    </source>
</evidence>
<name>A0A2K8UI68_9GAMM</name>
<dbReference type="KEGG" id="tsy:THSYN_30425"/>
<dbReference type="OrthoDB" id="501880at2"/>
<accession>A0A2K8UI68</accession>
<evidence type="ECO:0000313" key="2">
    <source>
        <dbReference type="Proteomes" id="UP000232638"/>
    </source>
</evidence>
<reference evidence="1 2" key="1">
    <citation type="submission" date="2017-03" db="EMBL/GenBank/DDBJ databases">
        <title>Complete genome sequence of Candidatus 'Thiodictyon syntrophicum' sp. nov. strain Cad16T, a photolithoautotroph purple sulfur bacterium isolated from an alpine meromictic lake.</title>
        <authorList>
            <person name="Luedin S.M."/>
            <person name="Pothier J.F."/>
            <person name="Danza F."/>
            <person name="Storelli N."/>
            <person name="Wittwer M."/>
            <person name="Tonolla M."/>
        </authorList>
    </citation>
    <scope>NUCLEOTIDE SEQUENCE [LARGE SCALE GENOMIC DNA]</scope>
    <source>
        <strain evidence="1 2">Cad16T</strain>
        <plasmid evidence="2">Plasmid pts417</plasmid>
    </source>
</reference>
<protein>
    <submittedName>
        <fullName evidence="1">Transposase</fullName>
    </submittedName>
</protein>
<proteinExistence type="predicted"/>
<dbReference type="RefSeq" id="WP_100922865.1">
    <property type="nucleotide sequence ID" value="NZ_CP020371.1"/>
</dbReference>
<organism evidence="1 2">
    <name type="scientific">Candidatus Thiodictyon syntrophicum</name>
    <dbReference type="NCBI Taxonomy" id="1166950"/>
    <lineage>
        <taxon>Bacteria</taxon>
        <taxon>Pseudomonadati</taxon>
        <taxon>Pseudomonadota</taxon>
        <taxon>Gammaproteobacteria</taxon>
        <taxon>Chromatiales</taxon>
        <taxon>Chromatiaceae</taxon>
        <taxon>Thiodictyon</taxon>
    </lineage>
</organism>
<dbReference type="EMBL" id="CP020371">
    <property type="protein sequence ID" value="AUB85227.1"/>
    <property type="molecule type" value="Genomic_DNA"/>
</dbReference>
<dbReference type="Proteomes" id="UP000232638">
    <property type="component" value="Plasmid pTs417"/>
</dbReference>
<dbReference type="AlphaFoldDB" id="A0A2K8UI68"/>
<sequence length="467" mass="52594">MKVTRTLQADVPPELTPICQAMGYLRADIWRRYGALGNVGKSASDIRKAITAQDLYSGLWVDGTVRNETTKDVVNDILTYKAAAKLKVRQAIAARTADPAERKRLYTLLTADQWMEDLFLHRQMRKHFRHGVSHTTNQFIVRSDKHSSEVVDGQLVITIRVAKKYGDDIQLVTTSNGKNVDLTGSNLRVCVKDGFTEIHYATDKDEGRRHEDQALGIDKGYTEAFTDSDGAAHGQAFGAVLTAYSDTGAKTGQQRNQLHALEKKHRKRGHQAKADRILTNNLGRKKLEARRVRTKKRLRTIAYQSAHSIVDKAALVVSEDLTSPIARKQQWKRYNRRMSSWAKGVLAEALDSVCKQRDAEHVLVNGSFTSQMDSTTGLLEGKRRGDKFYRVTGDVLQADHNAALNVLARLADPEIKRYMPHREVRRVLLSRSPAQLSVKRLELQAATPINQVRINPNFITEQLCSEF</sequence>
<keyword evidence="1" id="KW-0614">Plasmid</keyword>